<accession>A0A1I3PP70</accession>
<dbReference type="EMBL" id="FOQO01000008">
    <property type="protein sequence ID" value="SFJ23574.1"/>
    <property type="molecule type" value="Genomic_DNA"/>
</dbReference>
<name>A0A1I3PP70_9SPHI</name>
<dbReference type="Proteomes" id="UP000198670">
    <property type="component" value="Unassembled WGS sequence"/>
</dbReference>
<dbReference type="Gene3D" id="3.90.550.10">
    <property type="entry name" value="Spore Coat Polysaccharide Biosynthesis Protein SpsA, Chain A"/>
    <property type="match status" value="1"/>
</dbReference>
<dbReference type="SUPFAM" id="SSF53448">
    <property type="entry name" value="Nucleotide-diphospho-sugar transferases"/>
    <property type="match status" value="1"/>
</dbReference>
<dbReference type="Pfam" id="PF04765">
    <property type="entry name" value="TOD1_MUCI70"/>
    <property type="match status" value="1"/>
</dbReference>
<dbReference type="AlphaFoldDB" id="A0A1I3PP70"/>
<dbReference type="InterPro" id="IPR048354">
    <property type="entry name" value="TOD1_MUCI70_glycTrfase_dom"/>
</dbReference>
<dbReference type="OrthoDB" id="396512at2"/>
<evidence type="ECO:0000313" key="2">
    <source>
        <dbReference type="EMBL" id="SFJ23574.1"/>
    </source>
</evidence>
<keyword evidence="3" id="KW-1185">Reference proteome</keyword>
<dbReference type="STRING" id="1477437.SAMN05444682_108121"/>
<proteinExistence type="predicted"/>
<evidence type="ECO:0000259" key="1">
    <source>
        <dbReference type="Pfam" id="PF04765"/>
    </source>
</evidence>
<sequence>MNQKVIYTAIFGDYEGLLPQKKLAGWDFVCFTDNPSLKASSWQIRLIDPPVPGDNTRSNRYIKINPHLFFPAYEISIFVDGNILVIGNLDKLVETVLADHTMACFDHGQAKLDPRNCIYSEYDYLKQLAEQQGVYKDDPQVMEKHIGFLRAEGYPEQAGLIVGTVLIRRHRDPKLIQVMEDWWYMVKSYSRRDQLSFNYVAWKNQFTYRVIPGDIRRGNGYFYMLGKHRKDWSDKLWKFRWKKRLGLVKIYK</sequence>
<reference evidence="2 3" key="1">
    <citation type="submission" date="2016-10" db="EMBL/GenBank/DDBJ databases">
        <authorList>
            <person name="de Groot N.N."/>
        </authorList>
    </citation>
    <scope>NUCLEOTIDE SEQUENCE [LARGE SCALE GENOMIC DNA]</scope>
    <source>
        <strain evidence="2 3">RK1</strain>
    </source>
</reference>
<evidence type="ECO:0000313" key="3">
    <source>
        <dbReference type="Proteomes" id="UP000198670"/>
    </source>
</evidence>
<feature type="domain" description="TOD1/MUCI70 glycosyltransferase-like" evidence="1">
    <location>
        <begin position="41"/>
        <end position="204"/>
    </location>
</feature>
<gene>
    <name evidence="2" type="ORF">SAMN05444682_108121</name>
</gene>
<organism evidence="2 3">
    <name type="scientific">Parapedobacter indicus</name>
    <dbReference type="NCBI Taxonomy" id="1477437"/>
    <lineage>
        <taxon>Bacteria</taxon>
        <taxon>Pseudomonadati</taxon>
        <taxon>Bacteroidota</taxon>
        <taxon>Sphingobacteriia</taxon>
        <taxon>Sphingobacteriales</taxon>
        <taxon>Sphingobacteriaceae</taxon>
        <taxon>Parapedobacter</taxon>
    </lineage>
</organism>
<dbReference type="RefSeq" id="WP_090628639.1">
    <property type="nucleotide sequence ID" value="NZ_FOQO01000008.1"/>
</dbReference>
<protein>
    <recommendedName>
        <fullName evidence="1">TOD1/MUCI70 glycosyltransferase-like domain-containing protein</fullName>
    </recommendedName>
</protein>
<dbReference type="InterPro" id="IPR029044">
    <property type="entry name" value="Nucleotide-diphossugar_trans"/>
</dbReference>